<dbReference type="PANTHER" id="PTHR45790">
    <property type="entry name" value="SIROHEME SYNTHASE-RELATED"/>
    <property type="match status" value="1"/>
</dbReference>
<feature type="domain" description="Tetrapyrrole methylase" evidence="8">
    <location>
        <begin position="168"/>
        <end position="375"/>
    </location>
</feature>
<evidence type="ECO:0000256" key="4">
    <source>
        <dbReference type="ARBA" id="ARBA00022691"/>
    </source>
</evidence>
<dbReference type="GO" id="GO:0051287">
    <property type="term" value="F:NAD binding"/>
    <property type="evidence" value="ECO:0007669"/>
    <property type="project" value="InterPro"/>
</dbReference>
<dbReference type="GO" id="GO:0051266">
    <property type="term" value="F:sirohydrochlorin ferrochelatase activity"/>
    <property type="evidence" value="ECO:0007669"/>
    <property type="project" value="InterPro"/>
</dbReference>
<evidence type="ECO:0000256" key="3">
    <source>
        <dbReference type="ARBA" id="ARBA00022679"/>
    </source>
</evidence>
<keyword evidence="3 9" id="KW-0808">Transferase</keyword>
<dbReference type="Gene3D" id="3.40.50.720">
    <property type="entry name" value="NAD(P)-binding Rossmann-like Domain"/>
    <property type="match status" value="1"/>
</dbReference>
<dbReference type="InterPro" id="IPR006366">
    <property type="entry name" value="CobA/CysG_C"/>
</dbReference>
<keyword evidence="2 9" id="KW-0489">Methyltransferase</keyword>
<dbReference type="GO" id="GO:0019354">
    <property type="term" value="P:siroheme biosynthetic process"/>
    <property type="evidence" value="ECO:0007669"/>
    <property type="project" value="InterPro"/>
</dbReference>
<keyword evidence="4" id="KW-0949">S-adenosyl-L-methionine</keyword>
<dbReference type="NCBIfam" id="TIGR01469">
    <property type="entry name" value="cobA_cysG_Cterm"/>
    <property type="match status" value="1"/>
</dbReference>
<dbReference type="SUPFAM" id="SSF53790">
    <property type="entry name" value="Tetrapyrrole methylase"/>
    <property type="match status" value="1"/>
</dbReference>
<evidence type="ECO:0000256" key="5">
    <source>
        <dbReference type="ARBA" id="ARBA00023244"/>
    </source>
</evidence>
<dbReference type="KEGG" id="celz:E5225_09340"/>
<dbReference type="GO" id="GO:0043115">
    <property type="term" value="F:precorrin-2 dehydrogenase activity"/>
    <property type="evidence" value="ECO:0007669"/>
    <property type="project" value="InterPro"/>
</dbReference>
<dbReference type="InterPro" id="IPR014777">
    <property type="entry name" value="4pyrrole_Mease_sub1"/>
</dbReference>
<keyword evidence="10" id="KW-1185">Reference proteome</keyword>
<dbReference type="AlphaFoldDB" id="A0A4P7SI40"/>
<dbReference type="Gene3D" id="3.40.1010.10">
    <property type="entry name" value="Cobalt-precorrin-4 Transmethylase, Domain 1"/>
    <property type="match status" value="1"/>
</dbReference>
<dbReference type="GO" id="GO:0009236">
    <property type="term" value="P:cobalamin biosynthetic process"/>
    <property type="evidence" value="ECO:0007669"/>
    <property type="project" value="InterPro"/>
</dbReference>
<dbReference type="Pfam" id="PF13241">
    <property type="entry name" value="NAD_binding_7"/>
    <property type="match status" value="1"/>
</dbReference>
<dbReference type="EMBL" id="CP039291">
    <property type="protein sequence ID" value="QCB93732.1"/>
    <property type="molecule type" value="Genomic_DNA"/>
</dbReference>
<dbReference type="InterPro" id="IPR014776">
    <property type="entry name" value="4pyrrole_Mease_sub2"/>
</dbReference>
<dbReference type="FunFam" id="3.40.1010.10:FF:000001">
    <property type="entry name" value="Siroheme synthase"/>
    <property type="match status" value="1"/>
</dbReference>
<dbReference type="Proteomes" id="UP000296469">
    <property type="component" value="Chromosome"/>
</dbReference>
<organism evidence="9 10">
    <name type="scientific">Cellulomonas shaoxiangyii</name>
    <dbReference type="NCBI Taxonomy" id="2566013"/>
    <lineage>
        <taxon>Bacteria</taxon>
        <taxon>Bacillati</taxon>
        <taxon>Actinomycetota</taxon>
        <taxon>Actinomycetes</taxon>
        <taxon>Micrococcales</taxon>
        <taxon>Cellulomonadaceae</taxon>
        <taxon>Cellulomonas</taxon>
    </lineage>
</organism>
<feature type="active site" description="Proton acceptor" evidence="6">
    <location>
        <position position="199"/>
    </location>
</feature>
<sequence length="432" mass="43657">MTALLGVELAGRTVVVAGGGPVAARRVHALLAEGAHVRVVAPAVCEPVADLVVAGAVHWVDREVVPSDLDDAWLVQTATGDRSTDQAVVAWATARRVFCVDAGGPRRPARGTARTPATTRAGDVLVGVVSTGGADPRRSVQVRDALATTLREGRVDLRGRRRTAGQGRVVLVGGGPGDVDLMTVAGRRALAEADVVVTDRLGPTAVLDELPDDVEVVDVGKAPGHHPVPQAEINRILVERAQRGHVVVRLKGGDPFVYGRGGEEVLACREAGVPVTVLPGVSSAFAAPAAAGIPLTHRGTVGAVHVMNGTDGWSAAALTGLRDGSCTVVVLMGVAALPGLAAHALADGVPPSTPVAVVEEATLVGQRVTRAPLDRVVRAAAEAGVRAPAVVVLGAVAAPGLLEPGPSASDGVGATPAGSSTHEPAPHATMVR</sequence>
<evidence type="ECO:0000256" key="6">
    <source>
        <dbReference type="PIRSR" id="PIRSR036426-1"/>
    </source>
</evidence>
<dbReference type="InterPro" id="IPR036291">
    <property type="entry name" value="NAD(P)-bd_dom_sf"/>
</dbReference>
<evidence type="ECO:0000256" key="1">
    <source>
        <dbReference type="ARBA" id="ARBA00012162"/>
    </source>
</evidence>
<feature type="active site" description="Proton donor" evidence="6">
    <location>
        <position position="221"/>
    </location>
</feature>
<dbReference type="InterPro" id="IPR035996">
    <property type="entry name" value="4pyrrol_Methylase_sf"/>
</dbReference>
<gene>
    <name evidence="9" type="primary">cobA</name>
    <name evidence="9" type="ORF">E5225_09340</name>
</gene>
<protein>
    <recommendedName>
        <fullName evidence="1">uroporphyrinogen-III C-methyltransferase</fullName>
        <ecNumber evidence="1">2.1.1.107</ecNumber>
    </recommendedName>
</protein>
<accession>A0A4P7SI40</accession>
<evidence type="ECO:0000313" key="9">
    <source>
        <dbReference type="EMBL" id="QCB93732.1"/>
    </source>
</evidence>
<evidence type="ECO:0000256" key="7">
    <source>
        <dbReference type="SAM" id="MobiDB-lite"/>
    </source>
</evidence>
<dbReference type="PANTHER" id="PTHR45790:SF3">
    <property type="entry name" value="S-ADENOSYL-L-METHIONINE-DEPENDENT UROPORPHYRINOGEN III METHYLTRANSFERASE, CHLOROPLASTIC"/>
    <property type="match status" value="1"/>
</dbReference>
<dbReference type="Pfam" id="PF00590">
    <property type="entry name" value="TP_methylase"/>
    <property type="match status" value="1"/>
</dbReference>
<feature type="region of interest" description="Disordered" evidence="7">
    <location>
        <begin position="407"/>
        <end position="432"/>
    </location>
</feature>
<dbReference type="Gene3D" id="3.30.950.10">
    <property type="entry name" value="Methyltransferase, Cobalt-precorrin-4 Transmethylase, Domain 2"/>
    <property type="match status" value="1"/>
</dbReference>
<name>A0A4P7SI40_9CELL</name>
<dbReference type="RefSeq" id="WP_135974651.1">
    <property type="nucleotide sequence ID" value="NZ_CP039291.1"/>
</dbReference>
<evidence type="ECO:0000256" key="2">
    <source>
        <dbReference type="ARBA" id="ARBA00022603"/>
    </source>
</evidence>
<dbReference type="PIRSF" id="PIRSF036426">
    <property type="entry name" value="Sirohaem_synth"/>
    <property type="match status" value="1"/>
</dbReference>
<dbReference type="EC" id="2.1.1.107" evidence="1"/>
<dbReference type="InterPro" id="IPR050161">
    <property type="entry name" value="Siro_Cobalamin_biosynth"/>
</dbReference>
<evidence type="ECO:0000313" key="10">
    <source>
        <dbReference type="Proteomes" id="UP000296469"/>
    </source>
</evidence>
<proteinExistence type="predicted"/>
<dbReference type="NCBIfam" id="NF004790">
    <property type="entry name" value="PRK06136.1"/>
    <property type="match status" value="1"/>
</dbReference>
<dbReference type="CDD" id="cd11642">
    <property type="entry name" value="SUMT"/>
    <property type="match status" value="1"/>
</dbReference>
<reference evidence="9 10" key="1">
    <citation type="submission" date="2019-04" db="EMBL/GenBank/DDBJ databases">
        <title>Isolation and identification of Cellulomonas shaoxiangyii sp. Nov. isolated from feces of the Tibetan antelopes (Pantholops hodgsonii) in the Qinghai-Tibet plateau of China.</title>
        <authorList>
            <person name="Tian Z."/>
        </authorList>
    </citation>
    <scope>NUCLEOTIDE SEQUENCE [LARGE SCALE GENOMIC DNA]</scope>
    <source>
        <strain evidence="9 10">Z28</strain>
    </source>
</reference>
<dbReference type="SUPFAM" id="SSF51735">
    <property type="entry name" value="NAD(P)-binding Rossmann-fold domains"/>
    <property type="match status" value="1"/>
</dbReference>
<dbReference type="OrthoDB" id="9815856at2"/>
<dbReference type="InterPro" id="IPR000878">
    <property type="entry name" value="4pyrrol_Mease"/>
</dbReference>
<dbReference type="GO" id="GO:0004851">
    <property type="term" value="F:uroporphyrin-III C-methyltransferase activity"/>
    <property type="evidence" value="ECO:0007669"/>
    <property type="project" value="UniProtKB-EC"/>
</dbReference>
<dbReference type="InterPro" id="IPR012409">
    <property type="entry name" value="Sirohaem_synth"/>
</dbReference>
<keyword evidence="5" id="KW-0627">Porphyrin biosynthesis</keyword>
<dbReference type="GO" id="GO:0032259">
    <property type="term" value="P:methylation"/>
    <property type="evidence" value="ECO:0007669"/>
    <property type="project" value="UniProtKB-KW"/>
</dbReference>
<evidence type="ECO:0000259" key="8">
    <source>
        <dbReference type="Pfam" id="PF00590"/>
    </source>
</evidence>